<keyword evidence="3" id="KW-1185">Reference proteome</keyword>
<feature type="compositionally biased region" description="Acidic residues" evidence="1">
    <location>
        <begin position="103"/>
        <end position="121"/>
    </location>
</feature>
<evidence type="ECO:0000256" key="1">
    <source>
        <dbReference type="SAM" id="MobiDB-lite"/>
    </source>
</evidence>
<evidence type="ECO:0000313" key="2">
    <source>
        <dbReference type="EMBL" id="KIW35482.1"/>
    </source>
</evidence>
<feature type="compositionally biased region" description="Basic residues" evidence="1">
    <location>
        <begin position="250"/>
        <end position="266"/>
    </location>
</feature>
<evidence type="ECO:0000313" key="3">
    <source>
        <dbReference type="Proteomes" id="UP000054466"/>
    </source>
</evidence>
<dbReference type="HOGENOM" id="CLU_030730_0_0_1"/>
<dbReference type="AlphaFoldDB" id="A0A0D2BDC4"/>
<feature type="compositionally biased region" description="Pro residues" evidence="1">
    <location>
        <begin position="41"/>
        <end position="51"/>
    </location>
</feature>
<dbReference type="RefSeq" id="XP_016255698.1">
    <property type="nucleotide sequence ID" value="XM_016388770.1"/>
</dbReference>
<gene>
    <name evidence="2" type="ORF">PV07_02178</name>
</gene>
<proteinExistence type="predicted"/>
<protein>
    <submittedName>
        <fullName evidence="2">Uncharacterized protein</fullName>
    </submittedName>
</protein>
<dbReference type="Proteomes" id="UP000054466">
    <property type="component" value="Unassembled WGS sequence"/>
</dbReference>
<dbReference type="OrthoDB" id="4121291at2759"/>
<reference evidence="2 3" key="1">
    <citation type="submission" date="2015-01" db="EMBL/GenBank/DDBJ databases">
        <title>The Genome Sequence of Cladophialophora immunda CBS83496.</title>
        <authorList>
            <consortium name="The Broad Institute Genomics Platform"/>
            <person name="Cuomo C."/>
            <person name="de Hoog S."/>
            <person name="Gorbushina A."/>
            <person name="Stielow B."/>
            <person name="Teixiera M."/>
            <person name="Abouelleil A."/>
            <person name="Chapman S.B."/>
            <person name="Priest M."/>
            <person name="Young S.K."/>
            <person name="Wortman J."/>
            <person name="Nusbaum C."/>
            <person name="Birren B."/>
        </authorList>
    </citation>
    <scope>NUCLEOTIDE SEQUENCE [LARGE SCALE GENOMIC DNA]</scope>
    <source>
        <strain evidence="2 3">CBS 83496</strain>
    </source>
</reference>
<feature type="region of interest" description="Disordered" evidence="1">
    <location>
        <begin position="38"/>
        <end position="312"/>
    </location>
</feature>
<feature type="compositionally biased region" description="Basic and acidic residues" evidence="1">
    <location>
        <begin position="211"/>
        <end position="221"/>
    </location>
</feature>
<feature type="compositionally biased region" description="Basic and acidic residues" evidence="1">
    <location>
        <begin position="267"/>
        <end position="279"/>
    </location>
</feature>
<name>A0A0D2BDC4_9EURO</name>
<dbReference type="VEuPathDB" id="FungiDB:PV07_02178"/>
<accession>A0A0D2BDC4</accession>
<dbReference type="EMBL" id="KN847040">
    <property type="protein sequence ID" value="KIW35482.1"/>
    <property type="molecule type" value="Genomic_DNA"/>
</dbReference>
<sequence length="437" mass="48579">MSSNRLPHVTREGSLVGARLGTFPNVFLKREALFPTTVIEPPHPSSSPSPPTSGLADLIEDADVMFSRTSQSSTRKAPPELEEMTLNDWGRYFPRRGQGAETSESEFEPREEDDEEDEEETVQPRPSKYDVKPPARPSTQRSAIVTPTRSTPQSTGKSPGSRSAQQSTPVKARSSTSTPHGSIKSLSQGWSRGRIRQAVSPERPPSEELTTDWKDDHDGKANAENTEVPGIAERNLRKRTLKQTYPYKFDKHRHQLSRKTGHKANSKKVESAVKEEIGVSEKQMTPSKHRGSSSKSAKDSTPRHKTGHKRYRSGSGCSFATLVDTDRGNIFDPARTTLRVRLDSFPGGAATLITLSECRDNDKLIDFILRSWEWKFKGAGFSHAVASFPWLTQQSDILLRPGLTESFHGMVTEIENAPIWAEGPEARCDVEVTAYLQ</sequence>
<feature type="compositionally biased region" description="Basic residues" evidence="1">
    <location>
        <begin position="303"/>
        <end position="312"/>
    </location>
</feature>
<dbReference type="GeneID" id="27341372"/>
<feature type="compositionally biased region" description="Polar residues" evidence="1">
    <location>
        <begin position="137"/>
        <end position="190"/>
    </location>
</feature>
<organism evidence="2 3">
    <name type="scientific">Cladophialophora immunda</name>
    <dbReference type="NCBI Taxonomy" id="569365"/>
    <lineage>
        <taxon>Eukaryota</taxon>
        <taxon>Fungi</taxon>
        <taxon>Dikarya</taxon>
        <taxon>Ascomycota</taxon>
        <taxon>Pezizomycotina</taxon>
        <taxon>Eurotiomycetes</taxon>
        <taxon>Chaetothyriomycetidae</taxon>
        <taxon>Chaetothyriales</taxon>
        <taxon>Herpotrichiellaceae</taxon>
        <taxon>Cladophialophora</taxon>
    </lineage>
</organism>